<dbReference type="AlphaFoldDB" id="Q8XL26"/>
<protein>
    <recommendedName>
        <fullName evidence="1">ABC transporter domain-containing protein</fullName>
    </recommendedName>
</protein>
<feature type="domain" description="ABC transporter" evidence="1">
    <location>
        <begin position="18"/>
        <end position="46"/>
    </location>
</feature>
<reference evidence="2 3" key="1">
    <citation type="journal article" date="2002" name="Proc. Natl. Acad. Sci. U.S.A.">
        <title>Complete genome sequence of Clostridium perfringens, an anaerobic flesh-eater.</title>
        <authorList>
            <person name="Shimizu T."/>
            <person name="Ohtani K."/>
            <person name="Hirakawa H."/>
            <person name="Ohshima K."/>
            <person name="Yamashita A."/>
            <person name="Shiba T."/>
            <person name="Ogasawara N."/>
            <person name="Hattori M."/>
            <person name="Kuhara S."/>
            <person name="Hayashi H."/>
        </authorList>
    </citation>
    <scope>NUCLEOTIDE SEQUENCE [LARGE SCALE GENOMIC DNA]</scope>
    <source>
        <strain evidence="3">13 / Type A</strain>
    </source>
</reference>
<proteinExistence type="predicted"/>
<organism evidence="2 3">
    <name type="scientific">Clostridium perfringens (strain 13 / Type A)</name>
    <dbReference type="NCBI Taxonomy" id="195102"/>
    <lineage>
        <taxon>Bacteria</taxon>
        <taxon>Bacillati</taxon>
        <taxon>Bacillota</taxon>
        <taxon>Clostridia</taxon>
        <taxon>Eubacteriales</taxon>
        <taxon>Clostridiaceae</taxon>
        <taxon>Clostridium</taxon>
    </lineage>
</organism>
<dbReference type="GO" id="GO:0005524">
    <property type="term" value="F:ATP binding"/>
    <property type="evidence" value="ECO:0007669"/>
    <property type="project" value="InterPro"/>
</dbReference>
<dbReference type="STRING" id="195102.gene:10490479"/>
<dbReference type="InterPro" id="IPR003439">
    <property type="entry name" value="ABC_transporter-like_ATP-bd"/>
</dbReference>
<name>Q8XL26_CLOPE</name>
<dbReference type="SUPFAM" id="SSF52540">
    <property type="entry name" value="P-loop containing nucleoside triphosphate hydrolases"/>
    <property type="match status" value="1"/>
</dbReference>
<evidence type="ECO:0000313" key="3">
    <source>
        <dbReference type="Proteomes" id="UP000000818"/>
    </source>
</evidence>
<dbReference type="Gene3D" id="3.40.50.300">
    <property type="entry name" value="P-loop containing nucleotide triphosphate hydrolases"/>
    <property type="match status" value="1"/>
</dbReference>
<sequence length="49" mass="5305">MIRLENLEVSINKSEIIKGVSFHVNKGDFVGLIGPNGSGKSTILKTYIS</sequence>
<dbReference type="InterPro" id="IPR027417">
    <property type="entry name" value="P-loop_NTPase"/>
</dbReference>
<dbReference type="HOGENOM" id="CLU_000604_1_15_9"/>
<accession>Q8XL26</accession>
<evidence type="ECO:0000313" key="2">
    <source>
        <dbReference type="EMBL" id="BAB80922.1"/>
    </source>
</evidence>
<dbReference type="PANTHER" id="PTHR42794">
    <property type="entry name" value="HEMIN IMPORT ATP-BINDING PROTEIN HMUV"/>
    <property type="match status" value="1"/>
</dbReference>
<evidence type="ECO:0000259" key="1">
    <source>
        <dbReference type="Pfam" id="PF00005"/>
    </source>
</evidence>
<dbReference type="GO" id="GO:0016887">
    <property type="term" value="F:ATP hydrolysis activity"/>
    <property type="evidence" value="ECO:0007669"/>
    <property type="project" value="InterPro"/>
</dbReference>
<dbReference type="EMBL" id="BA000016">
    <property type="protein sequence ID" value="BAB80922.1"/>
    <property type="molecule type" value="Genomic_DNA"/>
</dbReference>
<gene>
    <name evidence="2" type="ordered locus">CPE1216</name>
</gene>
<dbReference type="PANTHER" id="PTHR42794:SF2">
    <property type="entry name" value="ABC TRANSPORTER ATP-BINDING PROTEIN"/>
    <property type="match status" value="1"/>
</dbReference>
<dbReference type="Pfam" id="PF00005">
    <property type="entry name" value="ABC_tran"/>
    <property type="match status" value="1"/>
</dbReference>
<dbReference type="KEGG" id="cpe:CPE1216"/>
<dbReference type="Proteomes" id="UP000000818">
    <property type="component" value="Chromosome"/>
</dbReference>